<evidence type="ECO:0000256" key="2">
    <source>
        <dbReference type="ARBA" id="ARBA00023015"/>
    </source>
</evidence>
<dbReference type="InterPro" id="IPR000847">
    <property type="entry name" value="LysR_HTH_N"/>
</dbReference>
<dbReference type="EMBL" id="JBEPML010000007">
    <property type="protein sequence ID" value="MET3792163.1"/>
    <property type="molecule type" value="Genomic_DNA"/>
</dbReference>
<comment type="similarity">
    <text evidence="1">Belongs to the LysR transcriptional regulatory family.</text>
</comment>
<dbReference type="GO" id="GO:0003677">
    <property type="term" value="F:DNA binding"/>
    <property type="evidence" value="ECO:0007669"/>
    <property type="project" value="UniProtKB-KW"/>
</dbReference>
<keyword evidence="3 6" id="KW-0238">DNA-binding</keyword>
<accession>A0ABV2MZD1</accession>
<dbReference type="Gene3D" id="1.10.10.10">
    <property type="entry name" value="Winged helix-like DNA-binding domain superfamily/Winged helix DNA-binding domain"/>
    <property type="match status" value="1"/>
</dbReference>
<dbReference type="PANTHER" id="PTHR30126:SF91">
    <property type="entry name" value="LYSR FAMILY TRANSCRIPTIONAL REGULATOR"/>
    <property type="match status" value="1"/>
</dbReference>
<sequence>MIEAITLDQMRTLVAAVDEGSFSAAGRKIGRAQSVVSQTIAGLETQLKLRLFNREGRYPVPTEAGRVLAQEGRTVLRQAGQFRARARDLASGIEPEVSIAIDEMFPVEILTAAIADFSANFPDTLLRVQVEGLGAVIQPVLDKRCSIAVAAAAQLFSPELETTLLLSTRLTLVASPGHPLAMTSAPISMRQLSGHVQLVLADKSELSQGQQFGVIASKVWRLTDLGMKHAFLKAGLGWGSMPLPMVRADLANGNLIELDTERGVWEEGDQIRMSALHRRDFPPGPAGRWLIANLRDQAMKSSLSN</sequence>
<dbReference type="PROSITE" id="PS50931">
    <property type="entry name" value="HTH_LYSR"/>
    <property type="match status" value="1"/>
</dbReference>
<evidence type="ECO:0000313" key="6">
    <source>
        <dbReference type="EMBL" id="MET3792163.1"/>
    </source>
</evidence>
<organism evidence="6 7">
    <name type="scientific">Aquamicrobium terrae</name>
    <dbReference type="NCBI Taxonomy" id="1324945"/>
    <lineage>
        <taxon>Bacteria</taxon>
        <taxon>Pseudomonadati</taxon>
        <taxon>Pseudomonadota</taxon>
        <taxon>Alphaproteobacteria</taxon>
        <taxon>Hyphomicrobiales</taxon>
        <taxon>Phyllobacteriaceae</taxon>
        <taxon>Aquamicrobium</taxon>
    </lineage>
</organism>
<name>A0ABV2MZD1_9HYPH</name>
<comment type="caution">
    <text evidence="6">The sequence shown here is derived from an EMBL/GenBank/DDBJ whole genome shotgun (WGS) entry which is preliminary data.</text>
</comment>
<dbReference type="InterPro" id="IPR036388">
    <property type="entry name" value="WH-like_DNA-bd_sf"/>
</dbReference>
<keyword evidence="7" id="KW-1185">Reference proteome</keyword>
<feature type="domain" description="HTH lysR-type" evidence="5">
    <location>
        <begin position="5"/>
        <end position="62"/>
    </location>
</feature>
<protein>
    <submittedName>
        <fullName evidence="6">DNA-binding transcriptional LysR family regulator</fullName>
    </submittedName>
</protein>
<evidence type="ECO:0000256" key="1">
    <source>
        <dbReference type="ARBA" id="ARBA00009437"/>
    </source>
</evidence>
<keyword evidence="4" id="KW-0804">Transcription</keyword>
<dbReference type="SUPFAM" id="SSF53850">
    <property type="entry name" value="Periplasmic binding protein-like II"/>
    <property type="match status" value="1"/>
</dbReference>
<gene>
    <name evidence="6" type="ORF">ABID37_002378</name>
</gene>
<dbReference type="PANTHER" id="PTHR30126">
    <property type="entry name" value="HTH-TYPE TRANSCRIPTIONAL REGULATOR"/>
    <property type="match status" value="1"/>
</dbReference>
<dbReference type="Pfam" id="PF00126">
    <property type="entry name" value="HTH_1"/>
    <property type="match status" value="1"/>
</dbReference>
<reference evidence="6 7" key="1">
    <citation type="submission" date="2024-06" db="EMBL/GenBank/DDBJ databases">
        <title>Genomic Encyclopedia of Type Strains, Phase IV (KMG-IV): sequencing the most valuable type-strain genomes for metagenomic binning, comparative biology and taxonomic classification.</title>
        <authorList>
            <person name="Goeker M."/>
        </authorList>
    </citation>
    <scope>NUCLEOTIDE SEQUENCE [LARGE SCALE GENOMIC DNA]</scope>
    <source>
        <strain evidence="6 7">DSM 27865</strain>
    </source>
</reference>
<keyword evidence="2" id="KW-0805">Transcription regulation</keyword>
<evidence type="ECO:0000313" key="7">
    <source>
        <dbReference type="Proteomes" id="UP001549076"/>
    </source>
</evidence>
<dbReference type="Gene3D" id="3.40.190.290">
    <property type="match status" value="1"/>
</dbReference>
<dbReference type="Proteomes" id="UP001549076">
    <property type="component" value="Unassembled WGS sequence"/>
</dbReference>
<dbReference type="RefSeq" id="WP_354194904.1">
    <property type="nucleotide sequence ID" value="NZ_JBEPML010000007.1"/>
</dbReference>
<dbReference type="Pfam" id="PF03466">
    <property type="entry name" value="LysR_substrate"/>
    <property type="match status" value="1"/>
</dbReference>
<proteinExistence type="inferred from homology"/>
<dbReference type="SUPFAM" id="SSF46785">
    <property type="entry name" value="Winged helix' DNA-binding domain"/>
    <property type="match status" value="1"/>
</dbReference>
<dbReference type="InterPro" id="IPR005119">
    <property type="entry name" value="LysR_subst-bd"/>
</dbReference>
<evidence type="ECO:0000256" key="3">
    <source>
        <dbReference type="ARBA" id="ARBA00023125"/>
    </source>
</evidence>
<evidence type="ECO:0000256" key="4">
    <source>
        <dbReference type="ARBA" id="ARBA00023163"/>
    </source>
</evidence>
<dbReference type="InterPro" id="IPR036390">
    <property type="entry name" value="WH_DNA-bd_sf"/>
</dbReference>
<evidence type="ECO:0000259" key="5">
    <source>
        <dbReference type="PROSITE" id="PS50931"/>
    </source>
</evidence>